<name>A0ABT2PH96_9MICO</name>
<protein>
    <submittedName>
        <fullName evidence="1">Uncharacterized protein</fullName>
    </submittedName>
</protein>
<keyword evidence="2" id="KW-1185">Reference proteome</keyword>
<sequence>MGDATGATRRIDLRLHKPRIAVYAGLRPTLVIEGRGQPVQWGAGTWQVPAGESVVIGVYLYTRLWYFGRAEFMLHPEHTGALVYRAPVLPFVRGRLELDSE</sequence>
<evidence type="ECO:0000313" key="2">
    <source>
        <dbReference type="Proteomes" id="UP001300496"/>
    </source>
</evidence>
<dbReference type="EMBL" id="JAODOR010000014">
    <property type="protein sequence ID" value="MCT9002984.1"/>
    <property type="molecule type" value="Genomic_DNA"/>
</dbReference>
<dbReference type="Proteomes" id="UP001300496">
    <property type="component" value="Unassembled WGS sequence"/>
</dbReference>
<evidence type="ECO:0000313" key="1">
    <source>
        <dbReference type="EMBL" id="MCT9002984.1"/>
    </source>
</evidence>
<organism evidence="1 2">
    <name type="scientific">Microbacterium memoriense</name>
    <dbReference type="NCBI Taxonomy" id="2978350"/>
    <lineage>
        <taxon>Bacteria</taxon>
        <taxon>Bacillati</taxon>
        <taxon>Actinomycetota</taxon>
        <taxon>Actinomycetes</taxon>
        <taxon>Micrococcales</taxon>
        <taxon>Microbacteriaceae</taxon>
        <taxon>Microbacterium</taxon>
    </lineage>
</organism>
<proteinExistence type="predicted"/>
<accession>A0ABT2PH96</accession>
<reference evidence="1 2" key="1">
    <citation type="journal article" date="2024" name="Int. J. Syst. Evol. Microbiol.">
        <title>Microbacterium memoriense sp. nov., a member of the Actinomycetota from marine beach sediment of the north coast of Portugal.</title>
        <authorList>
            <person name="Santos J.D.N.D."/>
            <person name="Klimek D."/>
            <person name="Calusinska M."/>
            <person name="Lobo-da-Cunha A."/>
            <person name="Catita J."/>
            <person name="Goncalves H."/>
            <person name="Gonzalez I."/>
            <person name="Lage O.M."/>
        </authorList>
    </citation>
    <scope>NUCLEOTIDE SEQUENCE [LARGE SCALE GENOMIC DNA]</scope>
    <source>
        <strain evidence="1 2">PMIC_1C1B</strain>
    </source>
</reference>
<gene>
    <name evidence="1" type="ORF">N4R40_11465</name>
</gene>
<dbReference type="RefSeq" id="WP_261607520.1">
    <property type="nucleotide sequence ID" value="NZ_JAODOR010000014.1"/>
</dbReference>
<comment type="caution">
    <text evidence="1">The sequence shown here is derived from an EMBL/GenBank/DDBJ whole genome shotgun (WGS) entry which is preliminary data.</text>
</comment>